<name>A0AAN8MQB3_9PEZI</name>
<reference evidence="1 2" key="1">
    <citation type="submission" date="2019-10" db="EMBL/GenBank/DDBJ databases">
        <authorList>
            <person name="Palmer J.M."/>
        </authorList>
    </citation>
    <scope>NUCLEOTIDE SEQUENCE [LARGE SCALE GENOMIC DNA]</scope>
    <source>
        <strain evidence="1 2">TWF718</strain>
    </source>
</reference>
<dbReference type="Proteomes" id="UP001313282">
    <property type="component" value="Unassembled WGS sequence"/>
</dbReference>
<accession>A0AAN8MQB3</accession>
<evidence type="ECO:0000313" key="2">
    <source>
        <dbReference type="Proteomes" id="UP001313282"/>
    </source>
</evidence>
<evidence type="ECO:0000313" key="1">
    <source>
        <dbReference type="EMBL" id="KAK6347883.1"/>
    </source>
</evidence>
<sequence>MNMYDQPSSRDILFQNFRRFQEYTLKAEVELSKVYKAVRTEAECAIEFYHEKKRFDEVSGLLAILRDTLESYKTADIHEKMIRPGDSEPSGRLFPFEKKSGRLFRVIKSSTFLVDFGCKYLSIEDFNKAEQHLSDLVKRLGLQPFLNGIHGEQSSTTIEGPWLAGRVPTDCYHTIDPLWHRALALIERGKVAEEFLPDTIRRSIGQNNLLGETGLHVVLRNKFPTVPDRIFSEISENQDLYRYLDFTDIRGMNPCQAAVLYKSLSALHPKFQRQEIQNLLNRKCFLSGEEILGPKSNYFNTTSMSHIDIHQLGAIVGDPQCVHDLGDLFPVPESRDISSSIGISYTGSPDKLRFRASPAHLRPDIDIGCLPPVVVAAVCQNFSIIPQILMLPGGDLANISTKDLFGLNILAFRSDQEELLSWLTGPTQRLGIEDLLTLMRFALMAATPATLRKWFEITLLGGVDADKYTPYIGAISHKATEILCRRCQSQPNGSEEQEIMKIHGEILGKAQLEGLRCPCEGCAAYDASLESSYE</sequence>
<proteinExistence type="predicted"/>
<dbReference type="AlphaFoldDB" id="A0AAN8MQB3"/>
<protein>
    <submittedName>
        <fullName evidence="1">Uncharacterized protein</fullName>
    </submittedName>
</protein>
<gene>
    <name evidence="1" type="ORF">TWF718_005703</name>
</gene>
<organism evidence="1 2">
    <name type="scientific">Orbilia javanica</name>
    <dbReference type="NCBI Taxonomy" id="47235"/>
    <lineage>
        <taxon>Eukaryota</taxon>
        <taxon>Fungi</taxon>
        <taxon>Dikarya</taxon>
        <taxon>Ascomycota</taxon>
        <taxon>Pezizomycotina</taxon>
        <taxon>Orbiliomycetes</taxon>
        <taxon>Orbiliales</taxon>
        <taxon>Orbiliaceae</taxon>
        <taxon>Orbilia</taxon>
    </lineage>
</organism>
<keyword evidence="2" id="KW-1185">Reference proteome</keyword>
<comment type="caution">
    <text evidence="1">The sequence shown here is derived from an EMBL/GenBank/DDBJ whole genome shotgun (WGS) entry which is preliminary data.</text>
</comment>
<dbReference type="EMBL" id="JAVHNR010000003">
    <property type="protein sequence ID" value="KAK6347883.1"/>
    <property type="molecule type" value="Genomic_DNA"/>
</dbReference>